<evidence type="ECO:0000313" key="1">
    <source>
        <dbReference type="EMBL" id="TLD69340.1"/>
    </source>
</evidence>
<dbReference type="EMBL" id="VAUV01000014">
    <property type="protein sequence ID" value="TLD69340.1"/>
    <property type="molecule type" value="Genomic_DNA"/>
</dbReference>
<dbReference type="InterPro" id="IPR029055">
    <property type="entry name" value="Ntn_hydrolases_N"/>
</dbReference>
<reference evidence="1 2" key="1">
    <citation type="submission" date="2019-05" db="EMBL/GenBank/DDBJ databases">
        <title>Verrucobacter flavum gen. nov., sp. nov. a new member of the family Verrucomicrobiaceae.</title>
        <authorList>
            <person name="Szuroczki S."/>
            <person name="Abbaszade G."/>
            <person name="Szabo A."/>
            <person name="Felfoldi T."/>
            <person name="Schumann P."/>
            <person name="Boka K."/>
            <person name="Keki Z."/>
            <person name="Toumi M."/>
            <person name="Toth E."/>
        </authorList>
    </citation>
    <scope>NUCLEOTIDE SEQUENCE [LARGE SCALE GENOMIC DNA]</scope>
    <source>
        <strain evidence="1 2">MG-N-17</strain>
    </source>
</reference>
<name>A0A5R8KAJ6_9BACT</name>
<organism evidence="1 2">
    <name type="scientific">Phragmitibacter flavus</name>
    <dbReference type="NCBI Taxonomy" id="2576071"/>
    <lineage>
        <taxon>Bacteria</taxon>
        <taxon>Pseudomonadati</taxon>
        <taxon>Verrucomicrobiota</taxon>
        <taxon>Verrucomicrobiia</taxon>
        <taxon>Verrucomicrobiales</taxon>
        <taxon>Verrucomicrobiaceae</taxon>
        <taxon>Phragmitibacter</taxon>
    </lineage>
</organism>
<sequence>MSYCLGIKTSDGIVLASDSRTSAGADQVNTCQKMHSFVIPGERVLVAVTTGNLSLSQSVFTLLRQDFDQGRGLAAAPTFYDAVREVGEKIRRVAELDQEALEKAKLRFNVHFILGGQIKGSEPELYLIYPVGNPIRSTPDSPFLQIGESKYGKPILDRGISYETTPIEQAAKYALLSLDSTMRSNATVGPPVDLMLYRNDTLEVTHRRRFQGHDSDWMELHMRWEQALRKAIHELPEVNYDGPAVSRNL</sequence>
<dbReference type="RefSeq" id="WP_138087756.1">
    <property type="nucleotide sequence ID" value="NZ_VAUV01000014.1"/>
</dbReference>
<dbReference type="AlphaFoldDB" id="A0A5R8KAJ6"/>
<gene>
    <name evidence="1" type="ORF">FEM03_18395</name>
</gene>
<dbReference type="PIRSF" id="PIRSF009120">
    <property type="entry name" value="UCP009120_prtse"/>
    <property type="match status" value="1"/>
</dbReference>
<evidence type="ECO:0000313" key="2">
    <source>
        <dbReference type="Proteomes" id="UP000306196"/>
    </source>
</evidence>
<protein>
    <submittedName>
        <fullName evidence="1">Peptidase</fullName>
    </submittedName>
</protein>
<dbReference type="SUPFAM" id="SSF56235">
    <property type="entry name" value="N-terminal nucleophile aminohydrolases (Ntn hydrolases)"/>
    <property type="match status" value="1"/>
</dbReference>
<accession>A0A5R8KAJ6</accession>
<proteinExistence type="predicted"/>
<dbReference type="Gene3D" id="3.60.20.10">
    <property type="entry name" value="Glutamine Phosphoribosylpyrophosphate, subunit 1, domain 1"/>
    <property type="match status" value="1"/>
</dbReference>
<dbReference type="GO" id="GO:0005839">
    <property type="term" value="C:proteasome core complex"/>
    <property type="evidence" value="ECO:0007669"/>
    <property type="project" value="InterPro"/>
</dbReference>
<dbReference type="OrthoDB" id="9786336at2"/>
<keyword evidence="2" id="KW-1185">Reference proteome</keyword>
<dbReference type="Pfam" id="PF00227">
    <property type="entry name" value="Proteasome"/>
    <property type="match status" value="1"/>
</dbReference>
<dbReference type="InterPro" id="IPR001353">
    <property type="entry name" value="Proteasome_sua/b"/>
</dbReference>
<dbReference type="Proteomes" id="UP000306196">
    <property type="component" value="Unassembled WGS sequence"/>
</dbReference>
<dbReference type="GO" id="GO:0051603">
    <property type="term" value="P:proteolysis involved in protein catabolic process"/>
    <property type="evidence" value="ECO:0007669"/>
    <property type="project" value="InterPro"/>
</dbReference>
<dbReference type="InterPro" id="IPR016545">
    <property type="entry name" value="UCP009120_prtse"/>
</dbReference>
<comment type="caution">
    <text evidence="1">The sequence shown here is derived from an EMBL/GenBank/DDBJ whole genome shotgun (WGS) entry which is preliminary data.</text>
</comment>